<protein>
    <submittedName>
        <fullName evidence="1">Uncharacterized protein</fullName>
    </submittedName>
</protein>
<name>A0ABY3WP13_9ACTN</name>
<dbReference type="Proteomes" id="UP000828924">
    <property type="component" value="Chromosome"/>
</dbReference>
<dbReference type="InterPro" id="IPR037221">
    <property type="entry name" value="H-type_lectin_dom_sf"/>
</dbReference>
<reference evidence="1 2" key="1">
    <citation type="submission" date="2021-03" db="EMBL/GenBank/DDBJ databases">
        <title>Complete genome of Streptomyces formicae strain 1H-GS9 (DSM 100524).</title>
        <authorList>
            <person name="Atanasov K.E."/>
            <person name="Altabella T."/>
            <person name="Ferrer A."/>
        </authorList>
    </citation>
    <scope>NUCLEOTIDE SEQUENCE [LARGE SCALE GENOMIC DNA]</scope>
    <source>
        <strain evidence="1 2">1H-GS9</strain>
    </source>
</reference>
<proteinExistence type="predicted"/>
<sequence>MVNAFFYSNTAQQTTLSGSISAGATSINVGATTGFPGSFPYVLALDYGAATEELVKVTAAAATTLTVERGYGGTSAQSHSLGAVIRHVYNAIDATDFRTHEAATSDVHGVTGALVGATMVQTLSNKTLTSPTINSGALSGTFTGNATYTGELTHSNLYRGTRALATDSQLEARVTGDANARWFMRADGQMSWGPGSTAVDTVLYREAASTLATDDQFRSKRPSGTDVTWISQRSADTGPRWYMTADGVATWGDGAGAMDTNLYRQAANVLTTDDIFRVVRSATSDNAFSARITTDTTASHWFMNADGAMWWGAGGTTAADTTLYRSAADTLKTDDSLEVAGTITESGTGIEYRPTQTGTTTISFTSQTSFSQAFSFPIAFDANPTVTAIIRSGAGSTIGFMIRVLSISTTGATINVATNGSAQTWSSVPVDWTATAA</sequence>
<dbReference type="EMBL" id="CP071872">
    <property type="protein sequence ID" value="UNM12320.1"/>
    <property type="molecule type" value="Genomic_DNA"/>
</dbReference>
<accession>A0ABY3WP13</accession>
<organism evidence="1 2">
    <name type="scientific">Streptomyces formicae</name>
    <dbReference type="NCBI Taxonomy" id="1616117"/>
    <lineage>
        <taxon>Bacteria</taxon>
        <taxon>Bacillati</taxon>
        <taxon>Actinomycetota</taxon>
        <taxon>Actinomycetes</taxon>
        <taxon>Kitasatosporales</taxon>
        <taxon>Streptomycetaceae</taxon>
        <taxon>Streptomyces</taxon>
    </lineage>
</organism>
<gene>
    <name evidence="1" type="ORF">J4032_12945</name>
</gene>
<dbReference type="SUPFAM" id="SSF141086">
    <property type="entry name" value="Agglutinin HPA-like"/>
    <property type="match status" value="1"/>
</dbReference>
<evidence type="ECO:0000313" key="1">
    <source>
        <dbReference type="EMBL" id="UNM12320.1"/>
    </source>
</evidence>
<evidence type="ECO:0000313" key="2">
    <source>
        <dbReference type="Proteomes" id="UP000828924"/>
    </source>
</evidence>
<keyword evidence="2" id="KW-1185">Reference proteome</keyword>
<dbReference type="RefSeq" id="WP_242330928.1">
    <property type="nucleotide sequence ID" value="NZ_CP071872.1"/>
</dbReference>